<sequence>GKWTIGTMNSGDIQTLTITATVNPEGNYTNTAGITGNEHDPITSNNSSNVTVTRTPVADLEVIKSVDLSTPDVGTNVVFTVKAINHGASKATGVTVNDVLQSGYSLVNTGATAGTYTNGIWTIGELEKDSAATLTITAKVLATGVYSNSATISGTEIDRKPSNNNSSVTPVPVPVANISIVKTISNSTPDAGSEVTFTITATNAGPSEATSVTATDILQSGYQLIEATTLTGTYDDATGIWNIGTMTNGQLAELTIRAKVLPTGNYNNTATITSPVKDTDPTDNTSTITTPVVRPITDLSIVKTVDNNTTDAGTEVTFTLTATNNGPSTANGVVVNDLLPSGYSFGSATPAAAYNASNGKWTIGTMSSGDIQTLTITATVNPEGNYTNTASITGNEHDPTTSNNSSNVTVTRIPVADLEVIKSVDHSTPDVGTNVVFTVKAINHGASKATGVTVNDVLQSGYSLVNTGATAGTYTNGIWTIGELEKDSAATLTITAKVLATGIYSNSATISGNEIDRKPSNNNSSVTPVPVPVANISIVKTISNSTPDVGSEVTFTITATNAGPSDATNVTATDVLQSGYQFKSAVPTSGNYDIATGIWNIGRLNNNKQETLTIIATVLPTGNYSNTVVIKGNEKDKTPADDASSIIPPVPVPVTDLQIIKSISNNKPGTGDIVSFKVVVTNNGPSKATNVVVTDVMQNGFTYQQSTADKGNFIANTGIWTIGTLNAGESATLQVDVRVNTTGIYTNSATVKGNEKDPDNSNNNSTVTILADPIVDLHINKSVSNMAPPHGSDVTFTIVAGNNGPSDGTGITVTDILPAGYSYKSASATTGNYNPATGIWMIGSMTKNAVATLTIIASVNKTGSYTNTAVIQGNETDRNTANNSSSVTPVPVALHTNDDAASTEEPDPVTIDVVKNDIYGNTGHTVYIKDKPLHGTLTDNGDGTVIYTPEAGFGGIDYFTYYIQDQSGFASNVSTVTINVTKRQVDLSIKKVIITPASEIAVGKNVTFELTVSNNSRKGASGVVVTDILANNVGDIEIKTETDHGLTHYDPVTKTMSWQIDTLAPGQTVKLLLVAKLISGGQINNTATVEGKNADPNPENNTSSVSTALKGADIFIPTAFTPNGDGINDKFIILGIDKYPNSQLIIWNRWGNVVYRSNDYRNQWDGSGLNAGTYYYELICPTTDNKISMKGWVQLVR</sequence>
<dbReference type="Gene3D" id="2.60.40.10">
    <property type="entry name" value="Immunoglobulins"/>
    <property type="match status" value="6"/>
</dbReference>
<protein>
    <submittedName>
        <fullName evidence="2">DUF11 domain-containing protein</fullName>
    </submittedName>
</protein>
<feature type="domain" description="DUF11" evidence="1">
    <location>
        <begin position="536"/>
        <end position="645"/>
    </location>
</feature>
<organism evidence="2 3">
    <name type="scientific">Chitinophaga silvatica</name>
    <dbReference type="NCBI Taxonomy" id="2282649"/>
    <lineage>
        <taxon>Bacteria</taxon>
        <taxon>Pseudomonadati</taxon>
        <taxon>Bacteroidota</taxon>
        <taxon>Chitinophagia</taxon>
        <taxon>Chitinophagales</taxon>
        <taxon>Chitinophagaceae</taxon>
        <taxon>Chitinophaga</taxon>
    </lineage>
</organism>
<accession>A0A3E1Y231</accession>
<dbReference type="RefSeq" id="WP_116978837.1">
    <property type="nucleotide sequence ID" value="NZ_QPMM01000019.1"/>
</dbReference>
<proteinExistence type="predicted"/>
<dbReference type="InterPro" id="IPR026341">
    <property type="entry name" value="T9SS_type_B"/>
</dbReference>
<dbReference type="Gene3D" id="2.60.40.2810">
    <property type="match status" value="1"/>
</dbReference>
<feature type="domain" description="DUF11" evidence="1">
    <location>
        <begin position="776"/>
        <end position="888"/>
    </location>
</feature>
<dbReference type="InterPro" id="IPR047589">
    <property type="entry name" value="DUF11_rpt"/>
</dbReference>
<keyword evidence="3" id="KW-1185">Reference proteome</keyword>
<gene>
    <name evidence="2" type="ORF">DVR12_26490</name>
</gene>
<dbReference type="Pfam" id="PF01345">
    <property type="entry name" value="DUF11"/>
    <property type="match status" value="9"/>
</dbReference>
<feature type="domain" description="DUF11" evidence="1">
    <location>
        <begin position="1"/>
        <end position="52"/>
    </location>
</feature>
<dbReference type="Pfam" id="PF17963">
    <property type="entry name" value="Big_9"/>
    <property type="match status" value="1"/>
</dbReference>
<comment type="caution">
    <text evidence="2">The sequence shown here is derived from an EMBL/GenBank/DDBJ whole genome shotgun (WGS) entry which is preliminary data.</text>
</comment>
<feature type="domain" description="DUF11" evidence="1">
    <location>
        <begin position="178"/>
        <end position="289"/>
    </location>
</feature>
<dbReference type="PANTHER" id="PTHR34819">
    <property type="entry name" value="LARGE CYSTEINE-RICH PERIPLASMIC PROTEIN OMCB"/>
    <property type="match status" value="1"/>
</dbReference>
<evidence type="ECO:0000313" key="2">
    <source>
        <dbReference type="EMBL" id="RFS18750.1"/>
    </source>
</evidence>
<dbReference type="AlphaFoldDB" id="A0A3E1Y231"/>
<name>A0A3E1Y231_9BACT</name>
<feature type="non-terminal residue" evidence="2">
    <location>
        <position position="1"/>
    </location>
</feature>
<dbReference type="NCBIfam" id="TIGR04131">
    <property type="entry name" value="Bac_Flav_CTERM"/>
    <property type="match status" value="1"/>
</dbReference>
<feature type="domain" description="DUF11" evidence="1">
    <location>
        <begin position="417"/>
        <end position="527"/>
    </location>
</feature>
<feature type="domain" description="DUF11" evidence="1">
    <location>
        <begin position="59"/>
        <end position="169"/>
    </location>
</feature>
<dbReference type="InterPro" id="IPR051172">
    <property type="entry name" value="Chlamydia_OmcB"/>
</dbReference>
<feature type="domain" description="DUF11" evidence="1">
    <location>
        <begin position="298"/>
        <end position="410"/>
    </location>
</feature>
<dbReference type="EMBL" id="QPMM01000019">
    <property type="protein sequence ID" value="RFS18750.1"/>
    <property type="molecule type" value="Genomic_DNA"/>
</dbReference>
<dbReference type="InterPro" id="IPR001434">
    <property type="entry name" value="OmcB-like_DUF11"/>
</dbReference>
<dbReference type="Pfam" id="PF13585">
    <property type="entry name" value="CHU_C"/>
    <property type="match status" value="1"/>
</dbReference>
<dbReference type="Gene3D" id="2.60.40.1170">
    <property type="entry name" value="Mu homology domain, subdomain B"/>
    <property type="match status" value="1"/>
</dbReference>
<feature type="domain" description="DUF11" evidence="1">
    <location>
        <begin position="986"/>
        <end position="1106"/>
    </location>
</feature>
<feature type="domain" description="DUF11" evidence="1">
    <location>
        <begin position="656"/>
        <end position="769"/>
    </location>
</feature>
<evidence type="ECO:0000313" key="3">
    <source>
        <dbReference type="Proteomes" id="UP000260644"/>
    </source>
</evidence>
<dbReference type="PANTHER" id="PTHR34819:SF3">
    <property type="entry name" value="CELL SURFACE PROTEIN"/>
    <property type="match status" value="1"/>
</dbReference>
<dbReference type="NCBIfam" id="TIGR01451">
    <property type="entry name" value="B_ant_repeat"/>
    <property type="match status" value="8"/>
</dbReference>
<dbReference type="InterPro" id="IPR013783">
    <property type="entry name" value="Ig-like_fold"/>
</dbReference>
<dbReference type="OrthoDB" id="9816593at2"/>
<dbReference type="Proteomes" id="UP000260644">
    <property type="component" value="Unassembled WGS sequence"/>
</dbReference>
<reference evidence="2 3" key="1">
    <citation type="submission" date="2018-07" db="EMBL/GenBank/DDBJ databases">
        <title>Chitinophaga K2CV101002-2 sp. nov., isolated from a monsoon evergreen broad-leaved forest soil.</title>
        <authorList>
            <person name="Lv Y."/>
        </authorList>
    </citation>
    <scope>NUCLEOTIDE SEQUENCE [LARGE SCALE GENOMIC DNA]</scope>
    <source>
        <strain evidence="2 3">GDMCC 1.1288</strain>
    </source>
</reference>
<evidence type="ECO:0000259" key="1">
    <source>
        <dbReference type="Pfam" id="PF01345"/>
    </source>
</evidence>